<dbReference type="Proteomes" id="UP000820669">
    <property type="component" value="Unassembled WGS sequence"/>
</dbReference>
<protein>
    <recommendedName>
        <fullName evidence="5">Serine/threonine protein kinase</fullName>
    </recommendedName>
</protein>
<reference evidence="3 4" key="1">
    <citation type="submission" date="2020-04" db="EMBL/GenBank/DDBJ databases">
        <authorList>
            <person name="Klaysubun C."/>
            <person name="Duangmal K."/>
            <person name="Lipun K."/>
        </authorList>
    </citation>
    <scope>NUCLEOTIDE SEQUENCE [LARGE SCALE GENOMIC DNA]</scope>
    <source>
        <strain evidence="3 4">K10HN5</strain>
    </source>
</reference>
<dbReference type="EMBL" id="JAAXLA010000110">
    <property type="protein sequence ID" value="NMI01935.1"/>
    <property type="molecule type" value="Genomic_DNA"/>
</dbReference>
<keyword evidence="2" id="KW-0472">Membrane</keyword>
<evidence type="ECO:0000256" key="1">
    <source>
        <dbReference type="SAM" id="MobiDB-lite"/>
    </source>
</evidence>
<evidence type="ECO:0000256" key="2">
    <source>
        <dbReference type="SAM" id="Phobius"/>
    </source>
</evidence>
<feature type="compositionally biased region" description="Low complexity" evidence="1">
    <location>
        <begin position="14"/>
        <end position="29"/>
    </location>
</feature>
<feature type="region of interest" description="Disordered" evidence="1">
    <location>
        <begin position="195"/>
        <end position="310"/>
    </location>
</feature>
<proteinExistence type="predicted"/>
<feature type="region of interest" description="Disordered" evidence="1">
    <location>
        <begin position="112"/>
        <end position="160"/>
    </location>
</feature>
<keyword evidence="4" id="KW-1185">Reference proteome</keyword>
<feature type="compositionally biased region" description="Low complexity" evidence="1">
    <location>
        <begin position="112"/>
        <end position="123"/>
    </location>
</feature>
<accession>A0ABX1SK44</accession>
<keyword evidence="2" id="KW-0812">Transmembrane</keyword>
<feature type="non-terminal residue" evidence="3">
    <location>
        <position position="1"/>
    </location>
</feature>
<evidence type="ECO:0000313" key="4">
    <source>
        <dbReference type="Proteomes" id="UP000820669"/>
    </source>
</evidence>
<keyword evidence="2" id="KW-1133">Transmembrane helix</keyword>
<feature type="transmembrane region" description="Helical" evidence="2">
    <location>
        <begin position="60"/>
        <end position="84"/>
    </location>
</feature>
<feature type="transmembrane region" description="Helical" evidence="2">
    <location>
        <begin position="169"/>
        <end position="190"/>
    </location>
</feature>
<feature type="region of interest" description="Disordered" evidence="1">
    <location>
        <begin position="1"/>
        <end position="33"/>
    </location>
</feature>
<organism evidence="3 4">
    <name type="scientific">Pseudonocardia acidicola</name>
    <dbReference type="NCBI Taxonomy" id="2724939"/>
    <lineage>
        <taxon>Bacteria</taxon>
        <taxon>Bacillati</taxon>
        <taxon>Actinomycetota</taxon>
        <taxon>Actinomycetes</taxon>
        <taxon>Pseudonocardiales</taxon>
        <taxon>Pseudonocardiaceae</taxon>
        <taxon>Pseudonocardia</taxon>
    </lineage>
</organism>
<gene>
    <name evidence="3" type="ORF">HF526_32250</name>
</gene>
<sequence length="310" mass="30497">RWQPPRPQPPVPPAQAVGPAATVAAPAAEPEAKAKAPDLTINKLVAGAGAAATSAVFGSYFGAAGTVTGAAVGSVITTLGSTIYQRSLDRTRDKVKAKIKLPSGRTVEVTRDAAAGPGGADPATVRMPAPRISPEGRPTGVPPRPGVGVPARQVSPALDSGRKLRPRQIAVMSGVTVLIFALGLLVVTGVEWAKGSPLSGGDSGTSVSRVFSGSTATDQHTGTTGKKGTDSTGSTGSTGTTQAPSSVDPSATDTPTPTATPTPETSSPEGTGNLPAPQTAAPTQDNGSSGGRRNATPAPTSGALLPGIGG</sequence>
<evidence type="ECO:0000313" key="3">
    <source>
        <dbReference type="EMBL" id="NMI01935.1"/>
    </source>
</evidence>
<comment type="caution">
    <text evidence="3">The sequence shown here is derived from an EMBL/GenBank/DDBJ whole genome shotgun (WGS) entry which is preliminary data.</text>
</comment>
<feature type="compositionally biased region" description="Low complexity" evidence="1">
    <location>
        <begin position="221"/>
        <end position="269"/>
    </location>
</feature>
<name>A0ABX1SK44_9PSEU</name>
<feature type="compositionally biased region" description="Pro residues" evidence="1">
    <location>
        <begin position="1"/>
        <end position="13"/>
    </location>
</feature>
<evidence type="ECO:0008006" key="5">
    <source>
        <dbReference type="Google" id="ProtNLM"/>
    </source>
</evidence>
<feature type="compositionally biased region" description="Polar residues" evidence="1">
    <location>
        <begin position="204"/>
        <end position="220"/>
    </location>
</feature>
<dbReference type="RefSeq" id="WP_169385444.1">
    <property type="nucleotide sequence ID" value="NZ_JAAXLA010000110.1"/>
</dbReference>